<keyword evidence="2" id="KW-0812">Transmembrane</keyword>
<keyword evidence="2" id="KW-0472">Membrane</keyword>
<gene>
    <name evidence="3" type="ORF">TeGR_g14683</name>
</gene>
<dbReference type="Proteomes" id="UP001165060">
    <property type="component" value="Unassembled WGS sequence"/>
</dbReference>
<evidence type="ECO:0000256" key="1">
    <source>
        <dbReference type="SAM" id="MobiDB-lite"/>
    </source>
</evidence>
<evidence type="ECO:0000313" key="4">
    <source>
        <dbReference type="Proteomes" id="UP001165060"/>
    </source>
</evidence>
<dbReference type="EMBL" id="BRYB01001587">
    <property type="protein sequence ID" value="GMI29091.1"/>
    <property type="molecule type" value="Genomic_DNA"/>
</dbReference>
<sequence length="210" mass="21780">MAPQVVQPGQQPVGVLPYSSCVVLHSFNGFVGGATWGLVSGTSFLPPPSSLPSSLFRSRAAIALHSGLVGAAALSAFQLSVLTAEKLRMRSDKLNYAPPLAALAAAYYLAGPEDKPGSKPGSRGEKAAPQPSLTRAGASRARSRKGPARKGPARSLHTSSTPPLPPPRARPLLSHPLPPRAKPLVLLTSLLLLPSLPLLPALPLSTDAFF</sequence>
<evidence type="ECO:0000256" key="2">
    <source>
        <dbReference type="SAM" id="Phobius"/>
    </source>
</evidence>
<name>A0ABQ6MNK3_9STRA</name>
<feature type="region of interest" description="Disordered" evidence="1">
    <location>
        <begin position="114"/>
        <end position="175"/>
    </location>
</feature>
<reference evidence="3 4" key="1">
    <citation type="journal article" date="2023" name="Commun. Biol.">
        <title>Genome analysis of Parmales, the sister group of diatoms, reveals the evolutionary specialization of diatoms from phago-mixotrophs to photoautotrophs.</title>
        <authorList>
            <person name="Ban H."/>
            <person name="Sato S."/>
            <person name="Yoshikawa S."/>
            <person name="Yamada K."/>
            <person name="Nakamura Y."/>
            <person name="Ichinomiya M."/>
            <person name="Sato N."/>
            <person name="Blanc-Mathieu R."/>
            <person name="Endo H."/>
            <person name="Kuwata A."/>
            <person name="Ogata H."/>
        </authorList>
    </citation>
    <scope>NUCLEOTIDE SEQUENCE [LARGE SCALE GENOMIC DNA]</scope>
</reference>
<evidence type="ECO:0000313" key="3">
    <source>
        <dbReference type="EMBL" id="GMI29091.1"/>
    </source>
</evidence>
<comment type="caution">
    <text evidence="3">The sequence shown here is derived from an EMBL/GenBank/DDBJ whole genome shotgun (WGS) entry which is preliminary data.</text>
</comment>
<accession>A0ABQ6MNK3</accession>
<protein>
    <submittedName>
        <fullName evidence="3">Uncharacterized protein</fullName>
    </submittedName>
</protein>
<feature type="compositionally biased region" description="Basic and acidic residues" evidence="1">
    <location>
        <begin position="114"/>
        <end position="126"/>
    </location>
</feature>
<keyword evidence="2" id="KW-1133">Transmembrane helix</keyword>
<keyword evidence="4" id="KW-1185">Reference proteome</keyword>
<feature type="transmembrane region" description="Helical" evidence="2">
    <location>
        <begin position="60"/>
        <end position="82"/>
    </location>
</feature>
<feature type="compositionally biased region" description="Basic residues" evidence="1">
    <location>
        <begin position="141"/>
        <end position="152"/>
    </location>
</feature>
<organism evidence="3 4">
    <name type="scientific">Tetraparma gracilis</name>
    <dbReference type="NCBI Taxonomy" id="2962635"/>
    <lineage>
        <taxon>Eukaryota</taxon>
        <taxon>Sar</taxon>
        <taxon>Stramenopiles</taxon>
        <taxon>Ochrophyta</taxon>
        <taxon>Bolidophyceae</taxon>
        <taxon>Parmales</taxon>
        <taxon>Triparmaceae</taxon>
        <taxon>Tetraparma</taxon>
    </lineage>
</organism>
<proteinExistence type="predicted"/>